<dbReference type="SMART" id="SM00382">
    <property type="entry name" value="AAA"/>
    <property type="match status" value="2"/>
</dbReference>
<evidence type="ECO:0000259" key="18">
    <source>
        <dbReference type="PROSITE" id="PS50929"/>
    </source>
</evidence>
<keyword evidence="12 16" id="KW-1133">Transmembrane helix</keyword>
<dbReference type="EMBL" id="CAXITT010001037">
    <property type="protein sequence ID" value="CAL1547665.1"/>
    <property type="molecule type" value="Genomic_DNA"/>
</dbReference>
<dbReference type="CDD" id="cd18595">
    <property type="entry name" value="ABC_6TM_MRP1_2_3_6_D1_like"/>
    <property type="match status" value="1"/>
</dbReference>
<dbReference type="InterPro" id="IPR027417">
    <property type="entry name" value="P-loop_NTPase"/>
</dbReference>
<keyword evidence="4" id="KW-0813">Transport</keyword>
<evidence type="ECO:0000256" key="2">
    <source>
        <dbReference type="ARBA" id="ARBA00004651"/>
    </source>
</evidence>
<gene>
    <name evidence="19" type="ORF">GSLYS_00020982001</name>
</gene>
<sequence>MSGSSSLCAEGSPVWDERLLLNSSYPRFTECFKDTVLVWVPCGLLWSATPLYIYYMSMERKAKIPLNRLNCLKTTVALVLMTLTVISLIHLGIKGSNVPTAKYVSNGVQCATFLLVLVLIQMERHYGFVTSGVLFIVFMCLVVSGIVPFYSNIIEEVNKSDLFEFTLFYLYFGFILMEFLLLFFADDFQRQGYRQWGKRPECPETKASFPSQIVYFWIYGLLRQGYRKDLEEDDVFALNPRDESSKFIPEFVYEWGKERQKAKNLNTIRSKEILSRSAYHQPTPVTNERSPLLSQDAVKFSKTKEDNVKLSQASLIKVILKVFGGTIFISQLLKLFSDLLTFVTPMLIEELIAFTQNRKTEREWKGYVLACSFFVVAMLKTCLYQYHFHVSMTLGMRIKSAVISAVYKKALTISNEAKKESTVGEIVNLMSVDCQRIQDATGYIYMLWSMPLLIILALYMLWGTLGPSSMAGLGVLLLLMPINAWAASKQRSYQMLQMKTKDRRIKIMNEVLNGMKVLKLYAWEESFQRKITDIRAEELTTLKKTAYLIAVTMFIWTCAPYVVQLVSFGTYIAASESGYLDPSTAFVAISLFGILRQPMAALPMILPFLIQAGVSVGRVSKFLSNDDLDPDVVHHNPNSDQAIQIENGTFTWDTKSHLPTLRHIDVSVSPGSLVAVVGTVGSGKSSLLSAMLGEMKKLKGKVTLKDRVAYVPQEAWIQNASLKENILFGSPYSSDKYQKIVNACALQPDLDILPAKDDTEIGEKGINLSGGQKQRVSLARAVYSQADIYLFDDPLSAVDSHVGKHIFKEVISHKGMLGDKTRVLVTHGIQWLPLVDHIIVMTDGQISEEGSYDQLMSHDGAFASFLKEFFQKEAESDLDDETQEDPEVQEIKTKVLQRLGSVTSDMSGDEKTRSLEISGKDSLGSIRRRRSSRPGSFVKSVEEKAPVKVSGQRLIEEEKTETGTVKYNVYVVYTRAVGVLTFLMMTLVYALFQASSTFSAIWLSVWTDDQLLANSTAAGSAEFVDKNNLYLGVYGAMGFVQGILLLIFALLATTRMVAAAGTLHYNLLDNILKAPMSFFDTTPIGRIVNRFSRDVETIDNTLPATIRTFYTCVFSVLGTIVTISYSTPLFLVVIVPLGIIYWLIQRFYIPTSRQLKRIESTTRSPIYAHFSETVGGAASIRAYGVSERFISESRGKVDHNLSFYFASLVANRWLGWGLECIGNLIILAAALFAITSKDLAAGLVGLSVSYATEVTGALNYMVRTLSDLETNIVSVERLKEYAEVENERDRIIRHNRPGPNWPDNGKVVFDSYQARYREGLELVLKGVTCNIKGGEKIGIVGRTGAGKSSLTVALFRLIEASGGNISIDGIRISDIGLHDLRSRLTILPQDPVIFSGTLRMNLDPFGDHSDEVLWSALEHAHLKSFVEGLPTRMDYECGEGGQNLSVGQRQLVCLARTLVRKTKILVLDEATAAVDMETDELIQKTIRTEFKDCTVLTIAHRLNTIMDYDKILVMDKGRVSEFDSPQNLLSNKNSVFYGMAKDAGLV</sequence>
<evidence type="ECO:0000259" key="17">
    <source>
        <dbReference type="PROSITE" id="PS50893"/>
    </source>
</evidence>
<keyword evidence="8" id="KW-0677">Repeat</keyword>
<dbReference type="CDD" id="cd03250">
    <property type="entry name" value="ABCC_MRP_domain1"/>
    <property type="match status" value="1"/>
</dbReference>
<feature type="transmembrane region" description="Helical" evidence="16">
    <location>
        <begin position="103"/>
        <end position="120"/>
    </location>
</feature>
<dbReference type="InterPro" id="IPR050173">
    <property type="entry name" value="ABC_transporter_C-like"/>
</dbReference>
<dbReference type="Pfam" id="PF24357">
    <property type="entry name" value="TMD0_ABC"/>
    <property type="match status" value="1"/>
</dbReference>
<dbReference type="GO" id="GO:0000323">
    <property type="term" value="C:lytic vacuole"/>
    <property type="evidence" value="ECO:0007669"/>
    <property type="project" value="UniProtKB-ARBA"/>
</dbReference>
<keyword evidence="7 16" id="KW-0812">Transmembrane</keyword>
<dbReference type="InterPro" id="IPR003439">
    <property type="entry name" value="ABC_transporter-like_ATP-bd"/>
</dbReference>
<evidence type="ECO:0000256" key="13">
    <source>
        <dbReference type="ARBA" id="ARBA00023136"/>
    </source>
</evidence>
<proteinExistence type="inferred from homology"/>
<dbReference type="PROSITE" id="PS50893">
    <property type="entry name" value="ABC_TRANSPORTER_2"/>
    <property type="match status" value="2"/>
</dbReference>
<evidence type="ECO:0000313" key="20">
    <source>
        <dbReference type="Proteomes" id="UP001497497"/>
    </source>
</evidence>
<dbReference type="Pfam" id="PF00664">
    <property type="entry name" value="ABC_membrane"/>
    <property type="match status" value="2"/>
</dbReference>
<dbReference type="FunFam" id="1.20.1560.10:FF:000020">
    <property type="entry name" value="ABC metal ion transporter"/>
    <property type="match status" value="1"/>
</dbReference>
<feature type="transmembrane region" description="Helical" evidence="16">
    <location>
        <begin position="1129"/>
        <end position="1149"/>
    </location>
</feature>
<evidence type="ECO:0000256" key="11">
    <source>
        <dbReference type="ARBA" id="ARBA00022967"/>
    </source>
</evidence>
<feature type="transmembrane region" description="Helical" evidence="16">
    <location>
        <begin position="545"/>
        <end position="573"/>
    </location>
</feature>
<keyword evidence="9" id="KW-0547">Nucleotide-binding</keyword>
<dbReference type="Gene3D" id="3.40.50.300">
    <property type="entry name" value="P-loop containing nucleotide triphosphate hydrolases"/>
    <property type="match status" value="2"/>
</dbReference>
<dbReference type="Pfam" id="PF00005">
    <property type="entry name" value="ABC_tran"/>
    <property type="match status" value="2"/>
</dbReference>
<dbReference type="PANTHER" id="PTHR24223">
    <property type="entry name" value="ATP-BINDING CASSETTE SUB-FAMILY C"/>
    <property type="match status" value="1"/>
</dbReference>
<feature type="transmembrane region" description="Helical" evidence="16">
    <location>
        <begin position="468"/>
        <end position="488"/>
    </location>
</feature>
<dbReference type="Proteomes" id="UP001497497">
    <property type="component" value="Unassembled WGS sequence"/>
</dbReference>
<feature type="transmembrane region" description="Helical" evidence="16">
    <location>
        <begin position="318"/>
        <end position="337"/>
    </location>
</feature>
<comment type="subcellular location">
    <subcellularLocation>
        <location evidence="2">Cell membrane</location>
        <topology evidence="2">Multi-pass membrane protein</topology>
    </subcellularLocation>
    <subcellularLocation>
        <location evidence="1">Vacuole membrane</location>
        <topology evidence="1">Multi-pass membrane protein</topology>
    </subcellularLocation>
</comment>
<feature type="domain" description="ABC transmembrane type-1" evidence="18">
    <location>
        <begin position="983"/>
        <end position="1270"/>
    </location>
</feature>
<dbReference type="GO" id="GO:0005524">
    <property type="term" value="F:ATP binding"/>
    <property type="evidence" value="ECO:0007669"/>
    <property type="project" value="UniProtKB-KW"/>
</dbReference>
<dbReference type="InterPro" id="IPR003593">
    <property type="entry name" value="AAA+_ATPase"/>
</dbReference>
<feature type="transmembrane region" description="Helical" evidence="16">
    <location>
        <begin position="1213"/>
        <end position="1234"/>
    </location>
</feature>
<feature type="domain" description="ABC transporter" evidence="17">
    <location>
        <begin position="643"/>
        <end position="868"/>
    </location>
</feature>
<dbReference type="GO" id="GO:0005886">
    <property type="term" value="C:plasma membrane"/>
    <property type="evidence" value="ECO:0007669"/>
    <property type="project" value="UniProtKB-SubCell"/>
</dbReference>
<evidence type="ECO:0000256" key="1">
    <source>
        <dbReference type="ARBA" id="ARBA00004128"/>
    </source>
</evidence>
<dbReference type="InterPro" id="IPR056227">
    <property type="entry name" value="TMD0_ABC"/>
</dbReference>
<dbReference type="PROSITE" id="PS50929">
    <property type="entry name" value="ABC_TM1F"/>
    <property type="match status" value="2"/>
</dbReference>
<feature type="transmembrane region" description="Helical" evidence="16">
    <location>
        <begin position="1104"/>
        <end position="1123"/>
    </location>
</feature>
<dbReference type="InterPro" id="IPR005292">
    <property type="entry name" value="MRP"/>
</dbReference>
<organism evidence="19 20">
    <name type="scientific">Lymnaea stagnalis</name>
    <name type="common">Great pond snail</name>
    <name type="synonym">Helix stagnalis</name>
    <dbReference type="NCBI Taxonomy" id="6523"/>
    <lineage>
        <taxon>Eukaryota</taxon>
        <taxon>Metazoa</taxon>
        <taxon>Spiralia</taxon>
        <taxon>Lophotrochozoa</taxon>
        <taxon>Mollusca</taxon>
        <taxon>Gastropoda</taxon>
        <taxon>Heterobranchia</taxon>
        <taxon>Euthyneura</taxon>
        <taxon>Panpulmonata</taxon>
        <taxon>Hygrophila</taxon>
        <taxon>Lymnaeoidea</taxon>
        <taxon>Lymnaeidae</taxon>
        <taxon>Lymnaea</taxon>
    </lineage>
</organism>
<evidence type="ECO:0000256" key="9">
    <source>
        <dbReference type="ARBA" id="ARBA00022741"/>
    </source>
</evidence>
<evidence type="ECO:0000256" key="10">
    <source>
        <dbReference type="ARBA" id="ARBA00022840"/>
    </source>
</evidence>
<dbReference type="GO" id="GO:0015431">
    <property type="term" value="F:ABC-type glutathione S-conjugate transporter activity"/>
    <property type="evidence" value="ECO:0007669"/>
    <property type="project" value="UniProtKB-EC"/>
</dbReference>
<dbReference type="SUPFAM" id="SSF52540">
    <property type="entry name" value="P-loop containing nucleoside triphosphate hydrolases"/>
    <property type="match status" value="2"/>
</dbReference>
<protein>
    <recommendedName>
        <fullName evidence="14">ABC-type glutathione-S-conjugate transporter</fullName>
        <ecNumber evidence="14">7.6.2.3</ecNumber>
    </recommendedName>
</protein>
<dbReference type="FunFam" id="3.40.50.300:FF:000293">
    <property type="entry name" value="ATP binding cassette subfamily C member 1"/>
    <property type="match status" value="1"/>
</dbReference>
<dbReference type="InterPro" id="IPR036640">
    <property type="entry name" value="ABC1_TM_sf"/>
</dbReference>
<feature type="transmembrane region" description="Helical" evidence="16">
    <location>
        <begin position="1029"/>
        <end position="1051"/>
    </location>
</feature>
<dbReference type="Gene3D" id="1.20.1560.10">
    <property type="entry name" value="ABC transporter type 1, transmembrane domain"/>
    <property type="match status" value="2"/>
</dbReference>
<feature type="transmembrane region" description="Helical" evidence="16">
    <location>
        <begin position="69"/>
        <end position="91"/>
    </location>
</feature>
<dbReference type="FunFam" id="3.40.50.300:FF:000074">
    <property type="entry name" value="Multidrug resistance-associated protein 5 isoform 1"/>
    <property type="match status" value="1"/>
</dbReference>
<keyword evidence="20" id="KW-1185">Reference proteome</keyword>
<evidence type="ECO:0000256" key="8">
    <source>
        <dbReference type="ARBA" id="ARBA00022737"/>
    </source>
</evidence>
<dbReference type="GO" id="GO:0005774">
    <property type="term" value="C:vacuolar membrane"/>
    <property type="evidence" value="ECO:0007669"/>
    <property type="project" value="UniProtKB-SubCell"/>
</dbReference>
<dbReference type="PROSITE" id="PS00211">
    <property type="entry name" value="ABC_TRANSPORTER_1"/>
    <property type="match status" value="2"/>
</dbReference>
<keyword evidence="10" id="KW-0067">ATP-binding</keyword>
<evidence type="ECO:0000256" key="15">
    <source>
        <dbReference type="ARBA" id="ARBA00047523"/>
    </source>
</evidence>
<feature type="transmembrane region" description="Helical" evidence="16">
    <location>
        <begin position="36"/>
        <end position="57"/>
    </location>
</feature>
<feature type="domain" description="ABC transmembrane type-1" evidence="18">
    <location>
        <begin position="332"/>
        <end position="611"/>
    </location>
</feature>
<feature type="transmembrane region" description="Helical" evidence="16">
    <location>
        <begin position="367"/>
        <end position="386"/>
    </location>
</feature>
<feature type="domain" description="ABC transporter" evidence="17">
    <location>
        <begin position="1307"/>
        <end position="1541"/>
    </location>
</feature>
<comment type="catalytic activity">
    <reaction evidence="15">
        <text>leukotriene C4(in) + ATP + H2O = leukotriene C4(out) + ADP + phosphate + H(+)</text>
        <dbReference type="Rhea" id="RHEA:38963"/>
        <dbReference type="ChEBI" id="CHEBI:15377"/>
        <dbReference type="ChEBI" id="CHEBI:15378"/>
        <dbReference type="ChEBI" id="CHEBI:30616"/>
        <dbReference type="ChEBI" id="CHEBI:43474"/>
        <dbReference type="ChEBI" id="CHEBI:57973"/>
        <dbReference type="ChEBI" id="CHEBI:456216"/>
    </reaction>
    <physiologicalReaction direction="left-to-right" evidence="15">
        <dbReference type="Rhea" id="RHEA:38964"/>
    </physiologicalReaction>
</comment>
<name>A0AAV2IP73_LYMST</name>
<dbReference type="CDD" id="cd18603">
    <property type="entry name" value="ABC_6TM_MRP1_2_3_6_D2_like"/>
    <property type="match status" value="1"/>
</dbReference>
<evidence type="ECO:0000313" key="19">
    <source>
        <dbReference type="EMBL" id="CAL1547665.1"/>
    </source>
</evidence>
<dbReference type="FunFam" id="1.20.1560.10:FF:000001">
    <property type="entry name" value="ATP-binding cassette subfamily C member 1"/>
    <property type="match status" value="1"/>
</dbReference>
<dbReference type="InterPro" id="IPR011527">
    <property type="entry name" value="ABC1_TM_dom"/>
</dbReference>
<dbReference type="EC" id="7.6.2.3" evidence="14"/>
<keyword evidence="6" id="KW-0926">Vacuole</keyword>
<dbReference type="NCBIfam" id="TIGR00957">
    <property type="entry name" value="MRP_assoc_pro"/>
    <property type="match status" value="1"/>
</dbReference>
<keyword evidence="5" id="KW-1003">Cell membrane</keyword>
<feature type="transmembrane region" description="Helical" evidence="16">
    <location>
        <begin position="969"/>
        <end position="992"/>
    </location>
</feature>
<dbReference type="GO" id="GO:0016887">
    <property type="term" value="F:ATP hydrolysis activity"/>
    <property type="evidence" value="ECO:0007669"/>
    <property type="project" value="InterPro"/>
</dbReference>
<evidence type="ECO:0000256" key="14">
    <source>
        <dbReference type="ARBA" id="ARBA00024220"/>
    </source>
</evidence>
<evidence type="ECO:0000256" key="5">
    <source>
        <dbReference type="ARBA" id="ARBA00022475"/>
    </source>
</evidence>
<keyword evidence="11" id="KW-1278">Translocase</keyword>
<reference evidence="19 20" key="1">
    <citation type="submission" date="2024-04" db="EMBL/GenBank/DDBJ databases">
        <authorList>
            <consortium name="Genoscope - CEA"/>
            <person name="William W."/>
        </authorList>
    </citation>
    <scope>NUCLEOTIDE SEQUENCE [LARGE SCALE GENOMIC DNA]</scope>
</reference>
<comment type="similarity">
    <text evidence="3">Belongs to the ABC transporter superfamily. ABCC family. Conjugate transporter (TC 3.A.1.208) subfamily.</text>
</comment>
<evidence type="ECO:0000256" key="12">
    <source>
        <dbReference type="ARBA" id="ARBA00022989"/>
    </source>
</evidence>
<feature type="transmembrane region" description="Helical" evidence="16">
    <location>
        <begin position="127"/>
        <end position="147"/>
    </location>
</feature>
<dbReference type="SUPFAM" id="SSF90123">
    <property type="entry name" value="ABC transporter transmembrane region"/>
    <property type="match status" value="2"/>
</dbReference>
<evidence type="ECO:0000256" key="16">
    <source>
        <dbReference type="SAM" id="Phobius"/>
    </source>
</evidence>
<evidence type="ECO:0000256" key="3">
    <source>
        <dbReference type="ARBA" id="ARBA00009726"/>
    </source>
</evidence>
<dbReference type="InterPro" id="IPR017871">
    <property type="entry name" value="ABC_transporter-like_CS"/>
</dbReference>
<evidence type="ECO:0000256" key="4">
    <source>
        <dbReference type="ARBA" id="ARBA00022448"/>
    </source>
</evidence>
<feature type="transmembrane region" description="Helical" evidence="16">
    <location>
        <begin position="443"/>
        <end position="462"/>
    </location>
</feature>
<comment type="caution">
    <text evidence="19">The sequence shown here is derived from an EMBL/GenBank/DDBJ whole genome shotgun (WGS) entry which is preliminary data.</text>
</comment>
<keyword evidence="13 16" id="KW-0472">Membrane</keyword>
<dbReference type="PANTHER" id="PTHR24223:SF443">
    <property type="entry name" value="MULTIDRUG-RESISTANCE LIKE PROTEIN 1, ISOFORM I"/>
    <property type="match status" value="1"/>
</dbReference>
<feature type="transmembrane region" description="Helical" evidence="16">
    <location>
        <begin position="167"/>
        <end position="185"/>
    </location>
</feature>
<dbReference type="CDD" id="cd03244">
    <property type="entry name" value="ABCC_MRP_domain2"/>
    <property type="match status" value="1"/>
</dbReference>
<evidence type="ECO:0000256" key="7">
    <source>
        <dbReference type="ARBA" id="ARBA00022692"/>
    </source>
</evidence>
<evidence type="ECO:0000256" key="6">
    <source>
        <dbReference type="ARBA" id="ARBA00022554"/>
    </source>
</evidence>
<accession>A0AAV2IP73</accession>